<dbReference type="Gene3D" id="3.40.50.1820">
    <property type="entry name" value="alpha/beta hydrolase"/>
    <property type="match status" value="1"/>
</dbReference>
<dbReference type="PANTHER" id="PTHR34853">
    <property type="match status" value="1"/>
</dbReference>
<dbReference type="PANTHER" id="PTHR34853:SF1">
    <property type="entry name" value="LIPASE 5"/>
    <property type="match status" value="1"/>
</dbReference>
<sequence>MVRSAIGGVALGLLLATTATAQPLYPRPDPDPFYAAPADLAAYEPGEVLGVRALPPLATFPGSTVTLVKFRSTNSHGAPIAATTTLLTPFGSRPGGPLLSYQHFINALGTDCAISHQLYGGDPSLAVTTPILNLALARGWSVALPDHLGPQFALGAARLGGRIVLDGIRAVKRLPALAADNGPAVLAGYSGGGLATAWAAALQPTYAPELELAGAAIGGAPMNLVTMAEALGMDKHPSFGLAMAAAIGLEREYPDRLPISSYLNPRGLAVARDMADSCSSEILTEGVDGSAREYLTDTSIVDSRGARSVVEENSLELYGGVPRTPILEWHSPDDRQIPIGAIDNTVRRWCAAGVRIQTHLVSSVALPSALEHVAPAVLGAPAVSLWLDARVRGEPAPTTC</sequence>
<dbReference type="InterPro" id="IPR005152">
    <property type="entry name" value="Lipase_secreted"/>
</dbReference>
<dbReference type="EMBL" id="JAYKYQ010000007">
    <property type="protein sequence ID" value="MEB3511991.1"/>
    <property type="molecule type" value="Genomic_DNA"/>
</dbReference>
<dbReference type="PIRSF" id="PIRSF029171">
    <property type="entry name" value="Esterase_LipA"/>
    <property type="match status" value="1"/>
</dbReference>
<protein>
    <submittedName>
        <fullName evidence="2">Lipase family protein</fullName>
    </submittedName>
</protein>
<evidence type="ECO:0000256" key="1">
    <source>
        <dbReference type="SAM" id="SignalP"/>
    </source>
</evidence>
<feature type="signal peptide" evidence="1">
    <location>
        <begin position="1"/>
        <end position="21"/>
    </location>
</feature>
<keyword evidence="1" id="KW-0732">Signal</keyword>
<dbReference type="Gene3D" id="1.10.260.130">
    <property type="match status" value="1"/>
</dbReference>
<reference evidence="2 3" key="1">
    <citation type="submission" date="2023-12" db="EMBL/GenBank/DDBJ databases">
        <title>novel species in genus Nocarida.</title>
        <authorList>
            <person name="Li Z."/>
        </authorList>
    </citation>
    <scope>NUCLEOTIDE SEQUENCE [LARGE SCALE GENOMIC DNA]</scope>
    <source>
        <strain evidence="2 3">CDC186</strain>
    </source>
</reference>
<dbReference type="Proteomes" id="UP001348098">
    <property type="component" value="Unassembled WGS sequence"/>
</dbReference>
<gene>
    <name evidence="2" type="ORF">U3653_18330</name>
</gene>
<accession>A0ABU6AXA2</accession>
<organism evidence="2 3">
    <name type="scientific">Nocardia implantans</name>
    <dbReference type="NCBI Taxonomy" id="3108168"/>
    <lineage>
        <taxon>Bacteria</taxon>
        <taxon>Bacillati</taxon>
        <taxon>Actinomycetota</taxon>
        <taxon>Actinomycetes</taxon>
        <taxon>Mycobacteriales</taxon>
        <taxon>Nocardiaceae</taxon>
        <taxon>Nocardia</taxon>
    </lineage>
</organism>
<dbReference type="SUPFAM" id="SSF53474">
    <property type="entry name" value="alpha/beta-Hydrolases"/>
    <property type="match status" value="1"/>
</dbReference>
<evidence type="ECO:0000313" key="2">
    <source>
        <dbReference type="EMBL" id="MEB3511991.1"/>
    </source>
</evidence>
<dbReference type="Pfam" id="PF03583">
    <property type="entry name" value="LIP"/>
    <property type="match status" value="1"/>
</dbReference>
<proteinExistence type="predicted"/>
<dbReference type="InterPro" id="IPR029058">
    <property type="entry name" value="AB_hydrolase_fold"/>
</dbReference>
<comment type="caution">
    <text evidence="2">The sequence shown here is derived from an EMBL/GenBank/DDBJ whole genome shotgun (WGS) entry which is preliminary data.</text>
</comment>
<evidence type="ECO:0000313" key="3">
    <source>
        <dbReference type="Proteomes" id="UP001348098"/>
    </source>
</evidence>
<name>A0ABU6AXA2_9NOCA</name>
<keyword evidence="3" id="KW-1185">Reference proteome</keyword>
<feature type="chain" id="PRO_5045688637" evidence="1">
    <location>
        <begin position="22"/>
        <end position="400"/>
    </location>
</feature>